<dbReference type="SUPFAM" id="SSF140453">
    <property type="entry name" value="EsxAB dimer-like"/>
    <property type="match status" value="1"/>
</dbReference>
<dbReference type="Gene3D" id="1.10.287.1060">
    <property type="entry name" value="ESAT-6-like"/>
    <property type="match status" value="1"/>
</dbReference>
<evidence type="ECO:0000313" key="1">
    <source>
        <dbReference type="EMBL" id="SOC57511.1"/>
    </source>
</evidence>
<name>A0A285VXW2_9MICO</name>
<gene>
    <name evidence="1" type="ORF">SAMN05421879_11342</name>
    <name evidence="2" type="ORF">SAMN05421879_11421</name>
</gene>
<keyword evidence="3" id="KW-1185">Reference proteome</keyword>
<dbReference type="Proteomes" id="UP000219688">
    <property type="component" value="Unassembled WGS sequence"/>
</dbReference>
<evidence type="ECO:0000313" key="3">
    <source>
        <dbReference type="Proteomes" id="UP000219688"/>
    </source>
</evidence>
<dbReference type="EMBL" id="OBQK01000014">
    <property type="protein sequence ID" value="SOC57577.1"/>
    <property type="molecule type" value="Genomic_DNA"/>
</dbReference>
<dbReference type="RefSeq" id="WP_097189075.1">
    <property type="nucleotide sequence ID" value="NZ_OBQK01000013.1"/>
</dbReference>
<evidence type="ECO:0008006" key="4">
    <source>
        <dbReference type="Google" id="ProtNLM"/>
    </source>
</evidence>
<accession>A0A285VXW2</accession>
<reference evidence="3" key="1">
    <citation type="submission" date="2017-08" db="EMBL/GenBank/DDBJ databases">
        <authorList>
            <person name="Varghese N."/>
            <person name="Submissions S."/>
        </authorList>
    </citation>
    <scope>NUCLEOTIDE SEQUENCE [LARGE SCALE GENOMIC DNA]</scope>
    <source>
        <strain evidence="3">USBA17B2</strain>
    </source>
</reference>
<dbReference type="EMBL" id="OBQK01000013">
    <property type="protein sequence ID" value="SOC57511.1"/>
    <property type="molecule type" value="Genomic_DNA"/>
</dbReference>
<protein>
    <recommendedName>
        <fullName evidence="4">WXG100 family type VII secretion target</fullName>
    </recommendedName>
</protein>
<proteinExistence type="predicted"/>
<dbReference type="OrthoDB" id="3254594at2"/>
<organism evidence="1 3">
    <name type="scientific">Ornithinimicrobium cerasi</name>
    <dbReference type="NCBI Taxonomy" id="2248773"/>
    <lineage>
        <taxon>Bacteria</taxon>
        <taxon>Bacillati</taxon>
        <taxon>Actinomycetota</taxon>
        <taxon>Actinomycetes</taxon>
        <taxon>Micrococcales</taxon>
        <taxon>Ornithinimicrobiaceae</taxon>
        <taxon>Ornithinimicrobium</taxon>
    </lineage>
</organism>
<dbReference type="InterPro" id="IPR036689">
    <property type="entry name" value="ESAT-6-like_sf"/>
</dbReference>
<evidence type="ECO:0000313" key="2">
    <source>
        <dbReference type="EMBL" id="SOC57577.1"/>
    </source>
</evidence>
<dbReference type="AlphaFoldDB" id="A0A285VXW2"/>
<reference evidence="1" key="2">
    <citation type="submission" date="2017-08" db="EMBL/GenBank/DDBJ databases">
        <authorList>
            <person name="de Groot N.N."/>
        </authorList>
    </citation>
    <scope>NUCLEOTIDE SEQUENCE [LARGE SCALE GENOMIC DNA]</scope>
    <source>
        <strain evidence="1">USBA17B2</strain>
    </source>
</reference>
<sequence>MAVGGELATLRDLHRTLDTSAQDITRIAGDVDRSLGSAVWTGTNSEKFRDAWSTFKPTLTPKLVEALNEAKEDIRTQHNNLAAATGEADRI</sequence>